<sequence length="154" mass="17303">MPDDKGQFRDAGGSSSPSHDSTDNGNRDMVAKMPQGQNDEKPTSVPVWQERDDPVGAVRYVTLSKAKRDLGERTLETTMLDRDLKLADMDGKNGALHPMIIMPIWDRHPRRLDRNMHNLIHHKTIVICKDLELAQQNCMPNKGLYLEASTIEGG</sequence>
<reference evidence="2" key="1">
    <citation type="submission" date="2018-11" db="EMBL/GenBank/DDBJ databases">
        <authorList>
            <person name="Grassa J C."/>
        </authorList>
    </citation>
    <scope>NUCLEOTIDE SEQUENCE [LARGE SCALE GENOMIC DNA]</scope>
</reference>
<feature type="compositionally biased region" description="Basic and acidic residues" evidence="1">
    <location>
        <begin position="20"/>
        <end position="30"/>
    </location>
</feature>
<dbReference type="EMBL" id="UZAU01000723">
    <property type="status" value="NOT_ANNOTATED_CDS"/>
    <property type="molecule type" value="Genomic_DNA"/>
</dbReference>
<feature type="region of interest" description="Disordered" evidence="1">
    <location>
        <begin position="1"/>
        <end position="51"/>
    </location>
</feature>
<dbReference type="EnsemblPlants" id="evm.model.09.500">
    <property type="protein sequence ID" value="cds.evm.model.09.500"/>
    <property type="gene ID" value="evm.TU.09.500"/>
</dbReference>
<organism evidence="2 3">
    <name type="scientific">Cannabis sativa</name>
    <name type="common">Hemp</name>
    <name type="synonym">Marijuana</name>
    <dbReference type="NCBI Taxonomy" id="3483"/>
    <lineage>
        <taxon>Eukaryota</taxon>
        <taxon>Viridiplantae</taxon>
        <taxon>Streptophyta</taxon>
        <taxon>Embryophyta</taxon>
        <taxon>Tracheophyta</taxon>
        <taxon>Spermatophyta</taxon>
        <taxon>Magnoliopsida</taxon>
        <taxon>eudicotyledons</taxon>
        <taxon>Gunneridae</taxon>
        <taxon>Pentapetalae</taxon>
        <taxon>rosids</taxon>
        <taxon>fabids</taxon>
        <taxon>Rosales</taxon>
        <taxon>Cannabaceae</taxon>
        <taxon>Cannabis</taxon>
    </lineage>
</organism>
<accession>A0A803QGG2</accession>
<dbReference type="Gramene" id="evm.model.09.500">
    <property type="protein sequence ID" value="cds.evm.model.09.500"/>
    <property type="gene ID" value="evm.TU.09.500"/>
</dbReference>
<protein>
    <submittedName>
        <fullName evidence="2">Uncharacterized protein</fullName>
    </submittedName>
</protein>
<keyword evidence="3" id="KW-1185">Reference proteome</keyword>
<reference evidence="2" key="2">
    <citation type="submission" date="2021-03" db="UniProtKB">
        <authorList>
            <consortium name="EnsemblPlants"/>
        </authorList>
    </citation>
    <scope>IDENTIFICATION</scope>
</reference>
<evidence type="ECO:0000313" key="2">
    <source>
        <dbReference type="EnsemblPlants" id="cds.evm.model.09.500"/>
    </source>
</evidence>
<dbReference type="AlphaFoldDB" id="A0A803QGG2"/>
<name>A0A803QGG2_CANSA</name>
<evidence type="ECO:0000256" key="1">
    <source>
        <dbReference type="SAM" id="MobiDB-lite"/>
    </source>
</evidence>
<evidence type="ECO:0000313" key="3">
    <source>
        <dbReference type="Proteomes" id="UP000596661"/>
    </source>
</evidence>
<proteinExistence type="predicted"/>
<dbReference type="Proteomes" id="UP000596661">
    <property type="component" value="Chromosome 9"/>
</dbReference>